<evidence type="ECO:0000256" key="3">
    <source>
        <dbReference type="ARBA" id="ARBA00023136"/>
    </source>
</evidence>
<sequence>MRLRWVTGAVVLVFLVFAGKLLQLQAIDAEKLSAEALESRSITKPLPAHRGDILDTNGSVLATTVERRNITVDQTLVSAYNETAKVPNDEKGAVGAARKIAPVLNEPVAEVAQTLAGNKRFNYVAKDVEPTVWRDVSDLSLPGIFSESASRRTYPADSVASNVLGFINSQGEAQSGIERSQDELLNGTDGTLTYEKGKGGQQIATGMTTETEPVDGKDVQLTLDRDLQWKSQEALDKVVKDANAASATLVALNIRTGEILALADAPTYNANTPNKAKTADLGNRALTDVFEPGSTSKVITAAAAIEEGVATPSTHVTVPNRLDRGAAGVIRDSEEHGVEKLTFAGVLAKSSNIGTVKVGEKMSAQTMYDYLTKFGIGSKTGVGMTESAGILSPPGKWDGRTRLNVMFGQGLSVTALQSAEVFATIANDGVRVQPKLVKAVTGADGKLEPEPEGKKTRVVSTRTAEQVRLMLESVVGEGGTAVNAEIPGYRVAGKTGTAQAYDESCGCYNGYTASFVGMAPADDPALVVAVFVQQPQNGHYGGTLAAPVFQQIMSYALTLQGIEPTGAKMPDVPLEWS</sequence>
<dbReference type="RefSeq" id="WP_231484791.1">
    <property type="nucleotide sequence ID" value="NZ_BAAAZO010000009.1"/>
</dbReference>
<reference evidence="7" key="1">
    <citation type="journal article" date="2019" name="Int. J. Syst. Evol. Microbiol.">
        <title>The Global Catalogue of Microorganisms (GCM) 10K type strain sequencing project: providing services to taxonomists for standard genome sequencing and annotation.</title>
        <authorList>
            <consortium name="The Broad Institute Genomics Platform"/>
            <consortium name="The Broad Institute Genome Sequencing Center for Infectious Disease"/>
            <person name="Wu L."/>
            <person name="Ma J."/>
        </authorList>
    </citation>
    <scope>NUCLEOTIDE SEQUENCE [LARGE SCALE GENOMIC DNA]</scope>
    <source>
        <strain evidence="7">JCM 16902</strain>
    </source>
</reference>
<dbReference type="Gene3D" id="3.30.450.330">
    <property type="match status" value="1"/>
</dbReference>
<evidence type="ECO:0000256" key="2">
    <source>
        <dbReference type="ARBA" id="ARBA00007171"/>
    </source>
</evidence>
<evidence type="ECO:0000313" key="7">
    <source>
        <dbReference type="Proteomes" id="UP001501074"/>
    </source>
</evidence>
<dbReference type="PANTHER" id="PTHR30627">
    <property type="entry name" value="PEPTIDOGLYCAN D,D-TRANSPEPTIDASE"/>
    <property type="match status" value="1"/>
</dbReference>
<gene>
    <name evidence="6" type="ORF">GCM10022223_49600</name>
</gene>
<evidence type="ECO:0000259" key="4">
    <source>
        <dbReference type="Pfam" id="PF00905"/>
    </source>
</evidence>
<name>A0ABP7A7D2_9ACTN</name>
<feature type="domain" description="Penicillin-binding protein transpeptidase" evidence="4">
    <location>
        <begin position="248"/>
        <end position="553"/>
    </location>
</feature>
<dbReference type="Gene3D" id="3.40.710.10">
    <property type="entry name" value="DD-peptidase/beta-lactamase superfamily"/>
    <property type="match status" value="1"/>
</dbReference>
<evidence type="ECO:0000313" key="6">
    <source>
        <dbReference type="EMBL" id="GAA3626420.1"/>
    </source>
</evidence>
<dbReference type="PANTHER" id="PTHR30627:SF1">
    <property type="entry name" value="PEPTIDOGLYCAN D,D-TRANSPEPTIDASE FTSI"/>
    <property type="match status" value="1"/>
</dbReference>
<dbReference type="InterPro" id="IPR036138">
    <property type="entry name" value="PBP_dimer_sf"/>
</dbReference>
<comment type="similarity">
    <text evidence="2">Belongs to the transpeptidase family.</text>
</comment>
<dbReference type="InterPro" id="IPR012338">
    <property type="entry name" value="Beta-lactam/transpept-like"/>
</dbReference>
<accession>A0ABP7A7D2</accession>
<comment type="caution">
    <text evidence="6">The sequence shown here is derived from an EMBL/GenBank/DDBJ whole genome shotgun (WGS) entry which is preliminary data.</text>
</comment>
<evidence type="ECO:0000259" key="5">
    <source>
        <dbReference type="Pfam" id="PF03717"/>
    </source>
</evidence>
<feature type="domain" description="Penicillin-binding protein dimerisation" evidence="5">
    <location>
        <begin position="46"/>
        <end position="205"/>
    </location>
</feature>
<evidence type="ECO:0000256" key="1">
    <source>
        <dbReference type="ARBA" id="ARBA00004370"/>
    </source>
</evidence>
<protein>
    <submittedName>
        <fullName evidence="6">Penicillin-binding protein 2</fullName>
    </submittedName>
</protein>
<dbReference type="InterPro" id="IPR001460">
    <property type="entry name" value="PCN-bd_Tpept"/>
</dbReference>
<keyword evidence="3" id="KW-0472">Membrane</keyword>
<dbReference type="Gene3D" id="3.90.1310.10">
    <property type="entry name" value="Penicillin-binding protein 2a (Domain 2)"/>
    <property type="match status" value="1"/>
</dbReference>
<organism evidence="6 7">
    <name type="scientific">Kineosporia mesophila</name>
    <dbReference type="NCBI Taxonomy" id="566012"/>
    <lineage>
        <taxon>Bacteria</taxon>
        <taxon>Bacillati</taxon>
        <taxon>Actinomycetota</taxon>
        <taxon>Actinomycetes</taxon>
        <taxon>Kineosporiales</taxon>
        <taxon>Kineosporiaceae</taxon>
        <taxon>Kineosporia</taxon>
    </lineage>
</organism>
<dbReference type="InterPro" id="IPR005311">
    <property type="entry name" value="PBP_dimer"/>
</dbReference>
<proteinExistence type="inferred from homology"/>
<dbReference type="Pfam" id="PF00905">
    <property type="entry name" value="Transpeptidase"/>
    <property type="match status" value="1"/>
</dbReference>
<dbReference type="EMBL" id="BAAAZO010000009">
    <property type="protein sequence ID" value="GAA3626420.1"/>
    <property type="molecule type" value="Genomic_DNA"/>
</dbReference>
<dbReference type="Proteomes" id="UP001501074">
    <property type="component" value="Unassembled WGS sequence"/>
</dbReference>
<keyword evidence="7" id="KW-1185">Reference proteome</keyword>
<dbReference type="SUPFAM" id="SSF56519">
    <property type="entry name" value="Penicillin binding protein dimerisation domain"/>
    <property type="match status" value="1"/>
</dbReference>
<dbReference type="SUPFAM" id="SSF56601">
    <property type="entry name" value="beta-lactamase/transpeptidase-like"/>
    <property type="match status" value="1"/>
</dbReference>
<dbReference type="InterPro" id="IPR050515">
    <property type="entry name" value="Beta-lactam/transpept"/>
</dbReference>
<comment type="subcellular location">
    <subcellularLocation>
        <location evidence="1">Membrane</location>
    </subcellularLocation>
</comment>
<dbReference type="Pfam" id="PF03717">
    <property type="entry name" value="PBP_dimer"/>
    <property type="match status" value="1"/>
</dbReference>